<evidence type="ECO:0000256" key="10">
    <source>
        <dbReference type="ARBA" id="ARBA00047933"/>
    </source>
</evidence>
<dbReference type="AlphaFoldDB" id="A0A8T2MX47"/>
<comment type="subcellular location">
    <subcellularLocation>
        <location evidence="2">Cytoplasm</location>
    </subcellularLocation>
    <subcellularLocation>
        <location evidence="1">Nucleus</location>
    </subcellularLocation>
</comment>
<evidence type="ECO:0000256" key="5">
    <source>
        <dbReference type="ARBA" id="ARBA00022490"/>
    </source>
</evidence>
<dbReference type="EC" id="2.7.7.19" evidence="4"/>
<evidence type="ECO:0000256" key="1">
    <source>
        <dbReference type="ARBA" id="ARBA00004123"/>
    </source>
</evidence>
<evidence type="ECO:0000256" key="9">
    <source>
        <dbReference type="ARBA" id="ARBA00042089"/>
    </source>
</evidence>
<organism evidence="11 12">
    <name type="scientific">Albula glossodonta</name>
    <name type="common">roundjaw bonefish</name>
    <dbReference type="NCBI Taxonomy" id="121402"/>
    <lineage>
        <taxon>Eukaryota</taxon>
        <taxon>Metazoa</taxon>
        <taxon>Chordata</taxon>
        <taxon>Craniata</taxon>
        <taxon>Vertebrata</taxon>
        <taxon>Euteleostomi</taxon>
        <taxon>Actinopterygii</taxon>
        <taxon>Neopterygii</taxon>
        <taxon>Teleostei</taxon>
        <taxon>Albuliformes</taxon>
        <taxon>Albulidae</taxon>
        <taxon>Albula</taxon>
    </lineage>
</organism>
<protein>
    <recommendedName>
        <fullName evidence="8">Terminal nucleotidyltransferase 5B</fullName>
        <ecNumber evidence="4">2.7.7.19</ecNumber>
    </recommendedName>
    <alternativeName>
        <fullName evidence="9">Non-canonical poly(A) polymerase FAM46B</fullName>
    </alternativeName>
</protein>
<keyword evidence="7" id="KW-0539">Nucleus</keyword>
<dbReference type="GO" id="GO:1990817">
    <property type="term" value="F:poly(A) RNA polymerase activity"/>
    <property type="evidence" value="ECO:0007669"/>
    <property type="project" value="UniProtKB-EC"/>
</dbReference>
<reference evidence="11" key="1">
    <citation type="thesis" date="2021" institute="BYU ScholarsArchive" country="Provo, UT, USA">
        <title>Applications of and Algorithms for Genome Assembly and Genomic Analyses with an Emphasis on Marine Teleosts.</title>
        <authorList>
            <person name="Pickett B.D."/>
        </authorList>
    </citation>
    <scope>NUCLEOTIDE SEQUENCE</scope>
    <source>
        <strain evidence="11">HI-2016</strain>
    </source>
</reference>
<dbReference type="GO" id="GO:0003723">
    <property type="term" value="F:RNA binding"/>
    <property type="evidence" value="ECO:0007669"/>
    <property type="project" value="TreeGrafter"/>
</dbReference>
<evidence type="ECO:0000256" key="7">
    <source>
        <dbReference type="ARBA" id="ARBA00023242"/>
    </source>
</evidence>
<dbReference type="GO" id="GO:0005737">
    <property type="term" value="C:cytoplasm"/>
    <property type="evidence" value="ECO:0007669"/>
    <property type="project" value="UniProtKB-SubCell"/>
</dbReference>
<proteinExistence type="inferred from homology"/>
<dbReference type="OrthoDB" id="5874347at2759"/>
<comment type="caution">
    <text evidence="11">The sequence shown here is derived from an EMBL/GenBank/DDBJ whole genome shotgun (WGS) entry which is preliminary data.</text>
</comment>
<evidence type="ECO:0000313" key="11">
    <source>
        <dbReference type="EMBL" id="KAG9332263.1"/>
    </source>
</evidence>
<keyword evidence="5" id="KW-0963">Cytoplasm</keyword>
<dbReference type="PANTHER" id="PTHR12974">
    <property type="entry name" value="PRION-LIKE- Q/N-RICH -DOMAIN-BEARING PROTEIN PROTEIN 44"/>
    <property type="match status" value="1"/>
</dbReference>
<evidence type="ECO:0000256" key="2">
    <source>
        <dbReference type="ARBA" id="ARBA00004496"/>
    </source>
</evidence>
<accession>A0A8T2MX47</accession>
<dbReference type="Pfam" id="PF07984">
    <property type="entry name" value="NTP_transf_7"/>
    <property type="match status" value="1"/>
</dbReference>
<comment type="similarity">
    <text evidence="3">Belongs to the TENT family.</text>
</comment>
<sequence length="166" mass="18697">MFWKAQVESPWFSEDARGFIRAVDCGQQSKQALLTVDRMTQVPRWATCLSRDLSALLSGWGCCCHRTGGGVDITGFEDGLCGDCRLHTSRSQQHQQRKVSYAFIGIRIAMSSGVAAERSRRFCVLSWEQVQRLDSILGETVPIHGRGNFPTLSVQPRQIVQVRRRI</sequence>
<dbReference type="GO" id="GO:0005634">
    <property type="term" value="C:nucleus"/>
    <property type="evidence" value="ECO:0007669"/>
    <property type="project" value="UniProtKB-SubCell"/>
</dbReference>
<dbReference type="GO" id="GO:0048255">
    <property type="term" value="P:mRNA stabilization"/>
    <property type="evidence" value="ECO:0007669"/>
    <property type="project" value="TreeGrafter"/>
</dbReference>
<dbReference type="Proteomes" id="UP000824540">
    <property type="component" value="Unassembled WGS sequence"/>
</dbReference>
<dbReference type="EMBL" id="JAFBMS010000247">
    <property type="protein sequence ID" value="KAG9332263.1"/>
    <property type="molecule type" value="Genomic_DNA"/>
</dbReference>
<keyword evidence="12" id="KW-1185">Reference proteome</keyword>
<evidence type="ECO:0000256" key="4">
    <source>
        <dbReference type="ARBA" id="ARBA00012388"/>
    </source>
</evidence>
<evidence type="ECO:0000313" key="12">
    <source>
        <dbReference type="Proteomes" id="UP000824540"/>
    </source>
</evidence>
<dbReference type="InterPro" id="IPR012937">
    <property type="entry name" value="TET5"/>
</dbReference>
<keyword evidence="6" id="KW-0808">Transferase</keyword>
<gene>
    <name evidence="11" type="ORF">JZ751_015472</name>
</gene>
<evidence type="ECO:0000256" key="6">
    <source>
        <dbReference type="ARBA" id="ARBA00022679"/>
    </source>
</evidence>
<evidence type="ECO:0000256" key="3">
    <source>
        <dbReference type="ARBA" id="ARBA00007631"/>
    </source>
</evidence>
<name>A0A8T2MX47_9TELE</name>
<evidence type="ECO:0000256" key="8">
    <source>
        <dbReference type="ARBA" id="ARBA00039209"/>
    </source>
</evidence>
<dbReference type="PANTHER" id="PTHR12974:SF46">
    <property type="entry name" value="TERMINAL NUCLEOTIDYLTRANSFERASE 5B"/>
    <property type="match status" value="1"/>
</dbReference>
<comment type="catalytic activity">
    <reaction evidence="10">
        <text>RNA(n) + ATP = RNA(n)-3'-adenine ribonucleotide + diphosphate</text>
        <dbReference type="Rhea" id="RHEA:11332"/>
        <dbReference type="Rhea" id="RHEA-COMP:14527"/>
        <dbReference type="Rhea" id="RHEA-COMP:17347"/>
        <dbReference type="ChEBI" id="CHEBI:30616"/>
        <dbReference type="ChEBI" id="CHEBI:33019"/>
        <dbReference type="ChEBI" id="CHEBI:140395"/>
        <dbReference type="ChEBI" id="CHEBI:173115"/>
        <dbReference type="EC" id="2.7.7.19"/>
    </reaction>
    <physiologicalReaction direction="left-to-right" evidence="10">
        <dbReference type="Rhea" id="RHEA:11333"/>
    </physiologicalReaction>
</comment>